<dbReference type="CDD" id="cd01837">
    <property type="entry name" value="SGNH_plant_lipase_like"/>
    <property type="match status" value="1"/>
</dbReference>
<dbReference type="AlphaFoldDB" id="A0AAV2FYT7"/>
<proteinExistence type="inferred from homology"/>
<evidence type="ECO:0000256" key="2">
    <source>
        <dbReference type="ARBA" id="ARBA00022729"/>
    </source>
</evidence>
<name>A0AAV2FYT7_9ROSI</name>
<evidence type="ECO:0000313" key="6">
    <source>
        <dbReference type="EMBL" id="CAL1403122.1"/>
    </source>
</evidence>
<evidence type="ECO:0000256" key="1">
    <source>
        <dbReference type="ARBA" id="ARBA00008668"/>
    </source>
</evidence>
<dbReference type="EMBL" id="OZ034820">
    <property type="protein sequence ID" value="CAL1403122.1"/>
    <property type="molecule type" value="Genomic_DNA"/>
</dbReference>
<dbReference type="GO" id="GO:0016788">
    <property type="term" value="F:hydrolase activity, acting on ester bonds"/>
    <property type="evidence" value="ECO:0007669"/>
    <property type="project" value="InterPro"/>
</dbReference>
<evidence type="ECO:0000256" key="3">
    <source>
        <dbReference type="ARBA" id="ARBA00022801"/>
    </source>
</evidence>
<sequence length="393" mass="42282">MATHQMIAFLLLALSIITEASSSTIVNPSSQCYTSLFSFGDSATAAGIYTKDLAPGTESPHCAFTPYGETYFHRPTGRCSDGRNIVDFLAQHLGLPLLPPYHGEYPSANSTSFLQGANFAVVSATVLDFEFLKGRGIVSCQNCSLSVQLARFKTLLGTLCSTPLECREYLKSSLILLGEIGGVDYMRAAFENLDSGGDVVEELMPIVVGRIGSAIEEMIKLGAVHFLVPGDFPKGCFPAYLTQFQTTNRSDYDALTGCLIRHNGVSSSHNAMLRDEIQRVQNLHPDVSIHYADYYGPSIRMHQDPIKYGMGRATVNQACCGAGGPYNYDPSAVCGRPGAVACEDPKSYVMWDDHHCTEAANAVIAAEVVRGPSFGLGCGRGKQPAPESFTAAE</sequence>
<protein>
    <recommendedName>
        <fullName evidence="8">GDSL esterase/lipase</fullName>
    </recommendedName>
</protein>
<keyword evidence="2 5" id="KW-0732">Signal</keyword>
<dbReference type="InterPro" id="IPR036514">
    <property type="entry name" value="SGNH_hydro_sf"/>
</dbReference>
<evidence type="ECO:0000256" key="5">
    <source>
        <dbReference type="SAM" id="SignalP"/>
    </source>
</evidence>
<organism evidence="6 7">
    <name type="scientific">Linum trigynum</name>
    <dbReference type="NCBI Taxonomy" id="586398"/>
    <lineage>
        <taxon>Eukaryota</taxon>
        <taxon>Viridiplantae</taxon>
        <taxon>Streptophyta</taxon>
        <taxon>Embryophyta</taxon>
        <taxon>Tracheophyta</taxon>
        <taxon>Spermatophyta</taxon>
        <taxon>Magnoliopsida</taxon>
        <taxon>eudicotyledons</taxon>
        <taxon>Gunneridae</taxon>
        <taxon>Pentapetalae</taxon>
        <taxon>rosids</taxon>
        <taxon>fabids</taxon>
        <taxon>Malpighiales</taxon>
        <taxon>Linaceae</taxon>
        <taxon>Linum</taxon>
    </lineage>
</organism>
<dbReference type="Gene3D" id="3.40.50.1110">
    <property type="entry name" value="SGNH hydrolase"/>
    <property type="match status" value="1"/>
</dbReference>
<dbReference type="InterPro" id="IPR001087">
    <property type="entry name" value="GDSL"/>
</dbReference>
<dbReference type="InterPro" id="IPR035669">
    <property type="entry name" value="SGNH_plant_lipase-like"/>
</dbReference>
<evidence type="ECO:0000313" key="7">
    <source>
        <dbReference type="Proteomes" id="UP001497516"/>
    </source>
</evidence>
<gene>
    <name evidence="6" type="ORF">LTRI10_LOCUS43077</name>
</gene>
<accession>A0AAV2FYT7</accession>
<dbReference type="PANTHER" id="PTHR22835:SF683">
    <property type="entry name" value="OS05G0506800 PROTEIN"/>
    <property type="match status" value="1"/>
</dbReference>
<keyword evidence="3" id="KW-0378">Hydrolase</keyword>
<dbReference type="PANTHER" id="PTHR22835">
    <property type="entry name" value="ZINC FINGER FYVE DOMAIN CONTAINING PROTEIN"/>
    <property type="match status" value="1"/>
</dbReference>
<dbReference type="Proteomes" id="UP001497516">
    <property type="component" value="Chromosome 7"/>
</dbReference>
<feature type="signal peptide" evidence="5">
    <location>
        <begin position="1"/>
        <end position="22"/>
    </location>
</feature>
<keyword evidence="4" id="KW-0325">Glycoprotein</keyword>
<evidence type="ECO:0000256" key="4">
    <source>
        <dbReference type="ARBA" id="ARBA00023180"/>
    </source>
</evidence>
<evidence type="ECO:0008006" key="8">
    <source>
        <dbReference type="Google" id="ProtNLM"/>
    </source>
</evidence>
<feature type="chain" id="PRO_5043472169" description="GDSL esterase/lipase" evidence="5">
    <location>
        <begin position="23"/>
        <end position="393"/>
    </location>
</feature>
<keyword evidence="7" id="KW-1185">Reference proteome</keyword>
<reference evidence="6 7" key="1">
    <citation type="submission" date="2024-04" db="EMBL/GenBank/DDBJ databases">
        <authorList>
            <person name="Fracassetti M."/>
        </authorList>
    </citation>
    <scope>NUCLEOTIDE SEQUENCE [LARGE SCALE GENOMIC DNA]</scope>
</reference>
<comment type="similarity">
    <text evidence="1">Belongs to the 'GDSL' lipolytic enzyme family.</text>
</comment>
<dbReference type="Pfam" id="PF00657">
    <property type="entry name" value="Lipase_GDSL"/>
    <property type="match status" value="1"/>
</dbReference>